<dbReference type="GO" id="GO:0005685">
    <property type="term" value="C:U1 snRNP"/>
    <property type="evidence" value="ECO:0007669"/>
    <property type="project" value="TreeGrafter"/>
</dbReference>
<evidence type="ECO:0000256" key="3">
    <source>
        <dbReference type="ARBA" id="ARBA00022737"/>
    </source>
</evidence>
<keyword evidence="2" id="KW-0507">mRNA processing</keyword>
<evidence type="ECO:0000256" key="1">
    <source>
        <dbReference type="ARBA" id="ARBA00004123"/>
    </source>
</evidence>
<evidence type="ECO:0000313" key="6">
    <source>
        <dbReference type="EMBL" id="RXH88661.1"/>
    </source>
</evidence>
<evidence type="ECO:0000256" key="5">
    <source>
        <dbReference type="ARBA" id="ARBA00023242"/>
    </source>
</evidence>
<dbReference type="GO" id="GO:0071004">
    <property type="term" value="C:U2-type prespliceosome"/>
    <property type="evidence" value="ECO:0007669"/>
    <property type="project" value="TreeGrafter"/>
</dbReference>
<keyword evidence="3" id="KW-0677">Repeat</keyword>
<dbReference type="Proteomes" id="UP000290289">
    <property type="component" value="Chromosome 9"/>
</dbReference>
<dbReference type="PANTHER" id="PTHR17204">
    <property type="entry name" value="PRE-MRNA PROCESSING PROTEIN PRP39-RELATED"/>
    <property type="match status" value="1"/>
</dbReference>
<dbReference type="Pfam" id="PF23241">
    <property type="entry name" value="HAT_PRP39_C"/>
    <property type="match status" value="1"/>
</dbReference>
<keyword evidence="7" id="KW-1185">Reference proteome</keyword>
<organism evidence="6 7">
    <name type="scientific">Malus domestica</name>
    <name type="common">Apple</name>
    <name type="synonym">Pyrus malus</name>
    <dbReference type="NCBI Taxonomy" id="3750"/>
    <lineage>
        <taxon>Eukaryota</taxon>
        <taxon>Viridiplantae</taxon>
        <taxon>Streptophyta</taxon>
        <taxon>Embryophyta</taxon>
        <taxon>Tracheophyta</taxon>
        <taxon>Spermatophyta</taxon>
        <taxon>Magnoliopsida</taxon>
        <taxon>eudicotyledons</taxon>
        <taxon>Gunneridae</taxon>
        <taxon>Pentapetalae</taxon>
        <taxon>rosids</taxon>
        <taxon>fabids</taxon>
        <taxon>Rosales</taxon>
        <taxon>Rosaceae</taxon>
        <taxon>Amygdaloideae</taxon>
        <taxon>Maleae</taxon>
        <taxon>Malus</taxon>
    </lineage>
</organism>
<keyword evidence="4" id="KW-0508">mRNA splicing</keyword>
<proteinExistence type="predicted"/>
<dbReference type="EMBL" id="RDQH01000335">
    <property type="protein sequence ID" value="RXH88661.1"/>
    <property type="molecule type" value="Genomic_DNA"/>
</dbReference>
<dbReference type="InterPro" id="IPR059164">
    <property type="entry name" value="HAT_PRP39_C"/>
</dbReference>
<dbReference type="PANTHER" id="PTHR17204:SF5">
    <property type="entry name" value="PRE-MRNA-PROCESSING FACTOR 39"/>
    <property type="match status" value="1"/>
</dbReference>
<dbReference type="GO" id="GO:0000243">
    <property type="term" value="C:commitment complex"/>
    <property type="evidence" value="ECO:0007669"/>
    <property type="project" value="TreeGrafter"/>
</dbReference>
<comment type="subcellular location">
    <subcellularLocation>
        <location evidence="1">Nucleus</location>
    </subcellularLocation>
</comment>
<evidence type="ECO:0000313" key="7">
    <source>
        <dbReference type="Proteomes" id="UP000290289"/>
    </source>
</evidence>
<gene>
    <name evidence="6" type="ORF">DVH24_000260</name>
</gene>
<dbReference type="GO" id="GO:0030627">
    <property type="term" value="F:pre-mRNA 5'-splice site binding"/>
    <property type="evidence" value="ECO:0007669"/>
    <property type="project" value="TreeGrafter"/>
</dbReference>
<reference evidence="6 7" key="1">
    <citation type="submission" date="2018-10" db="EMBL/GenBank/DDBJ databases">
        <title>A high-quality apple genome assembly.</title>
        <authorList>
            <person name="Hu J."/>
        </authorList>
    </citation>
    <scope>NUCLEOTIDE SEQUENCE [LARGE SCALE GENOMIC DNA]</scope>
    <source>
        <strain evidence="7">cv. HFTH1</strain>
        <tissue evidence="6">Young leaf</tissue>
    </source>
</reference>
<sequence length="154" mass="17526">MLLANQFEGQSNWKLADGAEQSLKPVSAGLTEAEELEKYITIREEVYKKAKEFDSKIISFETAIRRPYFHVQPLNSAELENWTSYLDFIEEEGDLSKRQLVIHLFATQFKEQSGDIPGAQATYQLAHFELPPEIHLDILGTITINVLTWVAAVI</sequence>
<dbReference type="STRING" id="3750.A0A498J5C1"/>
<accession>A0A498J5C1</accession>
<keyword evidence="5" id="KW-0539">Nucleus</keyword>
<dbReference type="GO" id="GO:0000395">
    <property type="term" value="P:mRNA 5'-splice site recognition"/>
    <property type="evidence" value="ECO:0007669"/>
    <property type="project" value="TreeGrafter"/>
</dbReference>
<evidence type="ECO:0000256" key="2">
    <source>
        <dbReference type="ARBA" id="ARBA00022664"/>
    </source>
</evidence>
<name>A0A498J5C1_MALDO</name>
<evidence type="ECO:0000256" key="4">
    <source>
        <dbReference type="ARBA" id="ARBA00023187"/>
    </source>
</evidence>
<dbReference type="AlphaFoldDB" id="A0A498J5C1"/>
<comment type="caution">
    <text evidence="6">The sequence shown here is derived from an EMBL/GenBank/DDBJ whole genome shotgun (WGS) entry which is preliminary data.</text>
</comment>
<protein>
    <submittedName>
        <fullName evidence="6">Uncharacterized protein</fullName>
    </submittedName>
</protein>